<gene>
    <name evidence="2" type="ORF">CYLTODRAFT_384240</name>
</gene>
<reference evidence="2 3" key="1">
    <citation type="journal article" date="2015" name="Fungal Genet. Biol.">
        <title>Evolution of novel wood decay mechanisms in Agaricales revealed by the genome sequences of Fistulina hepatica and Cylindrobasidium torrendii.</title>
        <authorList>
            <person name="Floudas D."/>
            <person name="Held B.W."/>
            <person name="Riley R."/>
            <person name="Nagy L.G."/>
            <person name="Koehler G."/>
            <person name="Ransdell A.S."/>
            <person name="Younus H."/>
            <person name="Chow J."/>
            <person name="Chiniquy J."/>
            <person name="Lipzen A."/>
            <person name="Tritt A."/>
            <person name="Sun H."/>
            <person name="Haridas S."/>
            <person name="LaButti K."/>
            <person name="Ohm R.A."/>
            <person name="Kues U."/>
            <person name="Blanchette R.A."/>
            <person name="Grigoriev I.V."/>
            <person name="Minto R.E."/>
            <person name="Hibbett D.S."/>
        </authorList>
    </citation>
    <scope>NUCLEOTIDE SEQUENCE [LARGE SCALE GENOMIC DNA]</scope>
    <source>
        <strain evidence="2 3">FP15055 ss-10</strain>
    </source>
</reference>
<dbReference type="GO" id="GO:0003959">
    <property type="term" value="F:NADPH dehydrogenase activity"/>
    <property type="evidence" value="ECO:0007669"/>
    <property type="project" value="TreeGrafter"/>
</dbReference>
<dbReference type="SUPFAM" id="SSF51395">
    <property type="entry name" value="FMN-linked oxidoreductases"/>
    <property type="match status" value="1"/>
</dbReference>
<evidence type="ECO:0000313" key="2">
    <source>
        <dbReference type="EMBL" id="KIY61846.1"/>
    </source>
</evidence>
<evidence type="ECO:0000313" key="3">
    <source>
        <dbReference type="Proteomes" id="UP000054007"/>
    </source>
</evidence>
<dbReference type="CDD" id="cd02933">
    <property type="entry name" value="OYE_like_FMN"/>
    <property type="match status" value="1"/>
</dbReference>
<dbReference type="InterPro" id="IPR045247">
    <property type="entry name" value="Oye-like"/>
</dbReference>
<dbReference type="Gene3D" id="3.20.20.70">
    <property type="entry name" value="Aldolase class I"/>
    <property type="match status" value="1"/>
</dbReference>
<dbReference type="Proteomes" id="UP000054007">
    <property type="component" value="Unassembled WGS sequence"/>
</dbReference>
<name>A0A0D7AX36_9AGAR</name>
<dbReference type="Pfam" id="PF00724">
    <property type="entry name" value="Oxidored_FMN"/>
    <property type="match status" value="1"/>
</dbReference>
<protein>
    <submittedName>
        <fullName evidence="2">NADH:flavin oxidoreductase/NADH oxidase</fullName>
    </submittedName>
</protein>
<dbReference type="STRING" id="1314674.A0A0D7AX36"/>
<feature type="domain" description="NADH:flavin oxidoreductase/NADH oxidase N-terminal" evidence="1">
    <location>
        <begin position="7"/>
        <end position="357"/>
    </location>
</feature>
<dbReference type="PANTHER" id="PTHR22893">
    <property type="entry name" value="NADH OXIDOREDUCTASE-RELATED"/>
    <property type="match status" value="1"/>
</dbReference>
<dbReference type="EMBL" id="KN880861">
    <property type="protein sequence ID" value="KIY61846.1"/>
    <property type="molecule type" value="Genomic_DNA"/>
</dbReference>
<feature type="non-terminal residue" evidence="2">
    <location>
        <position position="381"/>
    </location>
</feature>
<accession>A0A0D7AX36</accession>
<dbReference type="OrthoDB" id="276546at2759"/>
<proteinExistence type="predicted"/>
<dbReference type="InterPro" id="IPR001155">
    <property type="entry name" value="OxRdtase_FMN_N"/>
</dbReference>
<dbReference type="GO" id="GO:0010181">
    <property type="term" value="F:FMN binding"/>
    <property type="evidence" value="ECO:0007669"/>
    <property type="project" value="InterPro"/>
</dbReference>
<dbReference type="AlphaFoldDB" id="A0A0D7AX36"/>
<organism evidence="2 3">
    <name type="scientific">Cylindrobasidium torrendii FP15055 ss-10</name>
    <dbReference type="NCBI Taxonomy" id="1314674"/>
    <lineage>
        <taxon>Eukaryota</taxon>
        <taxon>Fungi</taxon>
        <taxon>Dikarya</taxon>
        <taxon>Basidiomycota</taxon>
        <taxon>Agaricomycotina</taxon>
        <taxon>Agaricomycetes</taxon>
        <taxon>Agaricomycetidae</taxon>
        <taxon>Agaricales</taxon>
        <taxon>Marasmiineae</taxon>
        <taxon>Physalacriaceae</taxon>
        <taxon>Cylindrobasidium</taxon>
    </lineage>
</organism>
<sequence length="381" mass="41988">MSTQTPKLFQPIRVGNMDLQHRIVLPPMTRYKASRTHVPATSLVSQYYAQRAHTPGTLLITEATLIAPEAGGYRHTPGIWNDEQVEAWKPVADAVHVKGSYVFMQLWALGHSADPSVLEEEGGYPYVSASAVATGTPATPRPTPGVQDPDLSKTLKPAPRALSVEEIAQYVQWYAQAAKNAIRAGFDGVEIHGAFGYLPDQFLRSATNKRTDVYGGSVENRIRFPLEIIEAVSRAIGQERLAYRITPWYPVLGVDTGDSIETFSAFVSTVKTRFPRLAFLDIIEPRPTIDGKLAEGKSNDFLHEVLKNSDIRVMSAGGYLAESALKIAEEKGYLIGIGKWYIANPDIVYRIKEGIPLTEAIVETFYTPGNVAEGYIDYPFA</sequence>
<dbReference type="InterPro" id="IPR013785">
    <property type="entry name" value="Aldolase_TIM"/>
</dbReference>
<dbReference type="PANTHER" id="PTHR22893:SF91">
    <property type="entry name" value="NADPH DEHYDROGENASE 2-RELATED"/>
    <property type="match status" value="1"/>
</dbReference>
<evidence type="ECO:0000259" key="1">
    <source>
        <dbReference type="Pfam" id="PF00724"/>
    </source>
</evidence>
<keyword evidence="3" id="KW-1185">Reference proteome</keyword>